<proteinExistence type="predicted"/>
<feature type="compositionally biased region" description="Basic residues" evidence="2">
    <location>
        <begin position="32"/>
        <end position="41"/>
    </location>
</feature>
<evidence type="ECO:0000313" key="4">
    <source>
        <dbReference type="Proteomes" id="UP000717696"/>
    </source>
</evidence>
<accession>A0A9P9J755</accession>
<feature type="region of interest" description="Disordered" evidence="2">
    <location>
        <begin position="32"/>
        <end position="72"/>
    </location>
</feature>
<name>A0A9P9J755_9HYPO</name>
<dbReference type="PANTHER" id="PTHR37540:SF5">
    <property type="entry name" value="TRANSCRIPTION FACTOR DOMAIN-CONTAINING PROTEIN"/>
    <property type="match status" value="1"/>
</dbReference>
<evidence type="ECO:0000256" key="1">
    <source>
        <dbReference type="ARBA" id="ARBA00023242"/>
    </source>
</evidence>
<evidence type="ECO:0000313" key="3">
    <source>
        <dbReference type="EMBL" id="KAH7151901.1"/>
    </source>
</evidence>
<dbReference type="Proteomes" id="UP000717696">
    <property type="component" value="Unassembled WGS sequence"/>
</dbReference>
<dbReference type="EMBL" id="JAGMUU010000005">
    <property type="protein sequence ID" value="KAH7151901.1"/>
    <property type="molecule type" value="Genomic_DNA"/>
</dbReference>
<comment type="caution">
    <text evidence="3">The sequence shown here is derived from an EMBL/GenBank/DDBJ whole genome shotgun (WGS) entry which is preliminary data.</text>
</comment>
<reference evidence="3" key="1">
    <citation type="journal article" date="2021" name="Nat. Commun.">
        <title>Genetic determinants of endophytism in the Arabidopsis root mycobiome.</title>
        <authorList>
            <person name="Mesny F."/>
            <person name="Miyauchi S."/>
            <person name="Thiergart T."/>
            <person name="Pickel B."/>
            <person name="Atanasova L."/>
            <person name="Karlsson M."/>
            <person name="Huettel B."/>
            <person name="Barry K.W."/>
            <person name="Haridas S."/>
            <person name="Chen C."/>
            <person name="Bauer D."/>
            <person name="Andreopoulos W."/>
            <person name="Pangilinan J."/>
            <person name="LaButti K."/>
            <person name="Riley R."/>
            <person name="Lipzen A."/>
            <person name="Clum A."/>
            <person name="Drula E."/>
            <person name="Henrissat B."/>
            <person name="Kohler A."/>
            <person name="Grigoriev I.V."/>
            <person name="Martin F.M."/>
            <person name="Hacquard S."/>
        </authorList>
    </citation>
    <scope>NUCLEOTIDE SEQUENCE</scope>
    <source>
        <strain evidence="3">MPI-CAGE-AT-0021</strain>
    </source>
</reference>
<keyword evidence="1" id="KW-0539">Nucleus</keyword>
<evidence type="ECO:0000256" key="2">
    <source>
        <dbReference type="SAM" id="MobiDB-lite"/>
    </source>
</evidence>
<organism evidence="3 4">
    <name type="scientific">Dactylonectria estremocensis</name>
    <dbReference type="NCBI Taxonomy" id="1079267"/>
    <lineage>
        <taxon>Eukaryota</taxon>
        <taxon>Fungi</taxon>
        <taxon>Dikarya</taxon>
        <taxon>Ascomycota</taxon>
        <taxon>Pezizomycotina</taxon>
        <taxon>Sordariomycetes</taxon>
        <taxon>Hypocreomycetidae</taxon>
        <taxon>Hypocreales</taxon>
        <taxon>Nectriaceae</taxon>
        <taxon>Dactylonectria</taxon>
    </lineage>
</organism>
<gene>
    <name evidence="3" type="ORF">B0J13DRAFT_251043</name>
</gene>
<dbReference type="AlphaFoldDB" id="A0A9P9J755"/>
<protein>
    <submittedName>
        <fullName evidence="3">Uncharacterized protein</fullName>
    </submittedName>
</protein>
<dbReference type="InterPro" id="IPR021858">
    <property type="entry name" value="Fun_TF"/>
</dbReference>
<dbReference type="PANTHER" id="PTHR37540">
    <property type="entry name" value="TRANSCRIPTION FACTOR (ACR-2), PUTATIVE-RELATED-RELATED"/>
    <property type="match status" value="1"/>
</dbReference>
<dbReference type="OrthoDB" id="4158087at2759"/>
<dbReference type="Pfam" id="PF11951">
    <property type="entry name" value="Fungal_trans_2"/>
    <property type="match status" value="1"/>
</dbReference>
<keyword evidence="4" id="KW-1185">Reference proteome</keyword>
<sequence length="469" mass="52820">MTDPASGLFIVSTSLDKPDKETRKFIRSHVMRGKNTRKSKRTKELAKQPNDLVQDASENTTPQGLSERGQHGRTQWILMPPQKIASELRLFGYVEEMRPYMIDLIKRAFTIIKPSTYTIEVALVEGQRSDMLCFDNFSQHPALLHSILFTAQAFCDLSLGHVYGKTARFHLAKTLYHLQQCIQNDREATTESTMTVVMSLASAAAILGDIESLGKHMDGLHRMIEMRGGLSALDSGVIKHKAHRIDFGLAMSTGCDLRFPQENISWNPQIAQGVSVTKLSELSMIDPRLDPRLLHIWADILVFSKAANEATKTGVKMSEAFFSRLNTSVPSRLIALRFCPTSVSELLRLCMLAFMKSLLLQIDGLGPRMTHLVDSLKTALQAQQMPPAPEQARLLLWALFISKLSVFEDTDQDWLNEAMVQTALSLDLRTWPQTRVVLKSFLWVDLVYNQSGKRLFDQWLKSAGNEEGQ</sequence>